<organism evidence="1 2">
    <name type="scientific">Dendrobium chrysotoxum</name>
    <name type="common">Orchid</name>
    <dbReference type="NCBI Taxonomy" id="161865"/>
    <lineage>
        <taxon>Eukaryota</taxon>
        <taxon>Viridiplantae</taxon>
        <taxon>Streptophyta</taxon>
        <taxon>Embryophyta</taxon>
        <taxon>Tracheophyta</taxon>
        <taxon>Spermatophyta</taxon>
        <taxon>Magnoliopsida</taxon>
        <taxon>Liliopsida</taxon>
        <taxon>Asparagales</taxon>
        <taxon>Orchidaceae</taxon>
        <taxon>Epidendroideae</taxon>
        <taxon>Malaxideae</taxon>
        <taxon>Dendrobiinae</taxon>
        <taxon>Dendrobium</taxon>
    </lineage>
</organism>
<proteinExistence type="predicted"/>
<accession>A0AAV7GVM1</accession>
<dbReference type="EMBL" id="JAGFBR010000011">
    <property type="protein sequence ID" value="KAH0459758.1"/>
    <property type="molecule type" value="Genomic_DNA"/>
</dbReference>
<evidence type="ECO:0000313" key="1">
    <source>
        <dbReference type="EMBL" id="KAH0459758.1"/>
    </source>
</evidence>
<evidence type="ECO:0008006" key="3">
    <source>
        <dbReference type="Google" id="ProtNLM"/>
    </source>
</evidence>
<name>A0AAV7GVM1_DENCH</name>
<keyword evidence="2" id="KW-1185">Reference proteome</keyword>
<sequence>MRIFWVLSLISATHRPEGRCRTPTNLLVGQPTPELVVGFVLDRRLSRAECGRDRLQEWGRDCRPEIGCRRPNSGAGTRRCDERLQKLIRKEIKRKARFG</sequence>
<gene>
    <name evidence="1" type="ORF">IEQ34_012572</name>
</gene>
<evidence type="ECO:0000313" key="2">
    <source>
        <dbReference type="Proteomes" id="UP000775213"/>
    </source>
</evidence>
<comment type="caution">
    <text evidence="1">The sequence shown here is derived from an EMBL/GenBank/DDBJ whole genome shotgun (WGS) entry which is preliminary data.</text>
</comment>
<dbReference type="Proteomes" id="UP000775213">
    <property type="component" value="Unassembled WGS sequence"/>
</dbReference>
<reference evidence="1 2" key="1">
    <citation type="journal article" date="2021" name="Hortic Res">
        <title>Chromosome-scale assembly of the Dendrobium chrysotoxum genome enhances the understanding of orchid evolution.</title>
        <authorList>
            <person name="Zhang Y."/>
            <person name="Zhang G.Q."/>
            <person name="Zhang D."/>
            <person name="Liu X.D."/>
            <person name="Xu X.Y."/>
            <person name="Sun W.H."/>
            <person name="Yu X."/>
            <person name="Zhu X."/>
            <person name="Wang Z.W."/>
            <person name="Zhao X."/>
            <person name="Zhong W.Y."/>
            <person name="Chen H."/>
            <person name="Yin W.L."/>
            <person name="Huang T."/>
            <person name="Niu S.C."/>
            <person name="Liu Z.J."/>
        </authorList>
    </citation>
    <scope>NUCLEOTIDE SEQUENCE [LARGE SCALE GENOMIC DNA]</scope>
    <source>
        <strain evidence="1">Lindl</strain>
    </source>
</reference>
<protein>
    <recommendedName>
        <fullName evidence="3">Secreted protein</fullName>
    </recommendedName>
</protein>
<dbReference type="AlphaFoldDB" id="A0AAV7GVM1"/>